<comment type="caution">
    <text evidence="1">The sequence shown here is derived from an EMBL/GenBank/DDBJ whole genome shotgun (WGS) entry which is preliminary data.</text>
</comment>
<dbReference type="AlphaFoldDB" id="A0A0F9HLS0"/>
<protein>
    <submittedName>
        <fullName evidence="1">Uncharacterized protein</fullName>
    </submittedName>
</protein>
<name>A0A0F9HLS0_9ZZZZ</name>
<reference evidence="1" key="1">
    <citation type="journal article" date="2015" name="Nature">
        <title>Complex archaea that bridge the gap between prokaryotes and eukaryotes.</title>
        <authorList>
            <person name="Spang A."/>
            <person name="Saw J.H."/>
            <person name="Jorgensen S.L."/>
            <person name="Zaremba-Niedzwiedzka K."/>
            <person name="Martijn J."/>
            <person name="Lind A.E."/>
            <person name="van Eijk R."/>
            <person name="Schleper C."/>
            <person name="Guy L."/>
            <person name="Ettema T.J."/>
        </authorList>
    </citation>
    <scope>NUCLEOTIDE SEQUENCE</scope>
</reference>
<accession>A0A0F9HLS0</accession>
<sequence>MVLPYIAARLGMVQDGVCHIRCVTGDLFVTTEFGDVLENVKTVKNVGIPYIMDCPLLMLNGIIVGVGELGVAPFPL</sequence>
<proteinExistence type="predicted"/>
<evidence type="ECO:0000313" key="1">
    <source>
        <dbReference type="EMBL" id="KKL76112.1"/>
    </source>
</evidence>
<gene>
    <name evidence="1" type="ORF">LCGC14_2048160</name>
</gene>
<organism evidence="1">
    <name type="scientific">marine sediment metagenome</name>
    <dbReference type="NCBI Taxonomy" id="412755"/>
    <lineage>
        <taxon>unclassified sequences</taxon>
        <taxon>metagenomes</taxon>
        <taxon>ecological metagenomes</taxon>
    </lineage>
</organism>
<dbReference type="EMBL" id="LAZR01024153">
    <property type="protein sequence ID" value="KKL76112.1"/>
    <property type="molecule type" value="Genomic_DNA"/>
</dbReference>